<feature type="region of interest" description="Disordered" evidence="1">
    <location>
        <begin position="114"/>
        <end position="216"/>
    </location>
</feature>
<keyword evidence="3" id="KW-1185">Reference proteome</keyword>
<feature type="compositionally biased region" description="Polar residues" evidence="1">
    <location>
        <begin position="204"/>
        <end position="213"/>
    </location>
</feature>
<protein>
    <recommendedName>
        <fullName evidence="4">Retrotransposon gag domain-containing protein</fullName>
    </recommendedName>
</protein>
<feature type="compositionally biased region" description="Low complexity" evidence="1">
    <location>
        <begin position="114"/>
        <end position="142"/>
    </location>
</feature>
<dbReference type="AlphaFoldDB" id="A0A9W7ZW73"/>
<proteinExistence type="predicted"/>
<feature type="compositionally biased region" description="Polar residues" evidence="1">
    <location>
        <begin position="1"/>
        <end position="40"/>
    </location>
</feature>
<evidence type="ECO:0008006" key="4">
    <source>
        <dbReference type="Google" id="ProtNLM"/>
    </source>
</evidence>
<dbReference type="OrthoDB" id="10678727at2759"/>
<dbReference type="EMBL" id="JANBPU010000072">
    <property type="protein sequence ID" value="KAJ1917415.1"/>
    <property type="molecule type" value="Genomic_DNA"/>
</dbReference>
<reference evidence="2" key="1">
    <citation type="submission" date="2022-07" db="EMBL/GenBank/DDBJ databases">
        <title>Phylogenomic reconstructions and comparative analyses of Kickxellomycotina fungi.</title>
        <authorList>
            <person name="Reynolds N.K."/>
            <person name="Stajich J.E."/>
            <person name="Barry K."/>
            <person name="Grigoriev I.V."/>
            <person name="Crous P."/>
            <person name="Smith M.E."/>
        </authorList>
    </citation>
    <scope>NUCLEOTIDE SEQUENCE</scope>
    <source>
        <strain evidence="2">NBRC 100468</strain>
    </source>
</reference>
<feature type="compositionally biased region" description="Polar residues" evidence="1">
    <location>
        <begin position="166"/>
        <end position="177"/>
    </location>
</feature>
<evidence type="ECO:0000313" key="2">
    <source>
        <dbReference type="EMBL" id="KAJ1917415.1"/>
    </source>
</evidence>
<sequence>MSNDPAQQQLHSASQITITDHSSNNNNRNALKASPNTRPVGNNVDPSRRESGILLSQPGGLKVPGTQSPQRDAKKSPLHRQTVVSSRGLLQKFDITSLVAALDNNTDILESVTRLSLSSQSTLPSSSSSPRSSRSRRGSTLSVINVSNTRGIDNGSNGNLPHRQNENLSNISDVLSPTQEQQATTSGQSTTSTSKNTHPRQIASAHSNGTRSSRLPVPSTLFYGTPSQSPYHWIQYYEEFADSLGWSDQSKIERVMLCLRKKALNWFSEQEVLEKNWSWSKFKQEFIQNAGENESKFPKISHLVHALDQLGLGHNKVESGNDHGGGSQDSSSHEQPQHQKQHQFVFDQLFQLGRIGIELAALLWVPALAPMIDSHAWMEMMLPYLAKDTKIWLKSIKKEYEKRKRLKNKQEANAPPHIISAHNDNSNYYTSANNDSGIHYEDIDNGGSSFQIDNGTNIIVAPAFPEPSSSKNMDNNQEQMVVEDYDFSGVPMVDSLSILDTNKFMAKHLKSYKYHSVASSQITEIPDCEDYHWLISDWTDEQNQYSPYFYIHDEIL</sequence>
<accession>A0A9W7ZW73</accession>
<feature type="compositionally biased region" description="Low complexity" evidence="1">
    <location>
        <begin position="178"/>
        <end position="194"/>
    </location>
</feature>
<feature type="compositionally biased region" description="Polar residues" evidence="1">
    <location>
        <begin position="143"/>
        <end position="159"/>
    </location>
</feature>
<gene>
    <name evidence="2" type="ORF">H4219_003226</name>
</gene>
<evidence type="ECO:0000313" key="3">
    <source>
        <dbReference type="Proteomes" id="UP001150538"/>
    </source>
</evidence>
<feature type="region of interest" description="Disordered" evidence="1">
    <location>
        <begin position="1"/>
        <end position="82"/>
    </location>
</feature>
<comment type="caution">
    <text evidence="2">The sequence shown here is derived from an EMBL/GenBank/DDBJ whole genome shotgun (WGS) entry which is preliminary data.</text>
</comment>
<feature type="region of interest" description="Disordered" evidence="1">
    <location>
        <begin position="315"/>
        <end position="338"/>
    </location>
</feature>
<evidence type="ECO:0000256" key="1">
    <source>
        <dbReference type="SAM" id="MobiDB-lite"/>
    </source>
</evidence>
<name>A0A9W7ZW73_9FUNG</name>
<dbReference type="Proteomes" id="UP001150538">
    <property type="component" value="Unassembled WGS sequence"/>
</dbReference>
<organism evidence="2 3">
    <name type="scientific">Mycoemilia scoparia</name>
    <dbReference type="NCBI Taxonomy" id="417184"/>
    <lineage>
        <taxon>Eukaryota</taxon>
        <taxon>Fungi</taxon>
        <taxon>Fungi incertae sedis</taxon>
        <taxon>Zoopagomycota</taxon>
        <taxon>Kickxellomycotina</taxon>
        <taxon>Kickxellomycetes</taxon>
        <taxon>Kickxellales</taxon>
        <taxon>Kickxellaceae</taxon>
        <taxon>Mycoemilia</taxon>
    </lineage>
</organism>